<evidence type="ECO:0000313" key="1">
    <source>
        <dbReference type="EMBL" id="MDN0285564.1"/>
    </source>
</evidence>
<comment type="caution">
    <text evidence="1">The sequence shown here is derived from an EMBL/GenBank/DDBJ whole genome shotgun (WGS) entry which is preliminary data.</text>
</comment>
<dbReference type="AlphaFoldDB" id="A0AAP4K727"/>
<gene>
    <name evidence="1" type="ORF">QSH54_02595</name>
</gene>
<dbReference type="RefSeq" id="WP_126750877.1">
    <property type="nucleotide sequence ID" value="NZ_CP044334.1"/>
</dbReference>
<organism evidence="1">
    <name type="scientific">Xanthomonas arboricola pv. pruni</name>
    <dbReference type="NCBI Taxonomy" id="69929"/>
    <lineage>
        <taxon>Bacteria</taxon>
        <taxon>Pseudomonadati</taxon>
        <taxon>Pseudomonadota</taxon>
        <taxon>Gammaproteobacteria</taxon>
        <taxon>Lysobacterales</taxon>
        <taxon>Lysobacteraceae</taxon>
        <taxon>Xanthomonas</taxon>
    </lineage>
</organism>
<proteinExistence type="predicted"/>
<protein>
    <submittedName>
        <fullName evidence="1">Uncharacterized protein</fullName>
    </submittedName>
</protein>
<accession>A0AAP4K727</accession>
<name>A0AAP4K727_9XANT</name>
<dbReference type="EMBL" id="JASVYU010000002">
    <property type="protein sequence ID" value="MDN0285564.1"/>
    <property type="molecule type" value="Genomic_DNA"/>
</dbReference>
<sequence length="84" mass="9445">MEISLSEEEKEIWLIAYKRALSHLEPPQAAQFATQAVHICRHSMLGNECHAGNINVDIPGLVIYDFEDPFFGFPAVERSDDGLD</sequence>
<reference evidence="1" key="1">
    <citation type="submission" date="2023-06" db="EMBL/GenBank/DDBJ databases">
        <title>Genome sequences of Xanthomonas arboricola from Serbia and Montenegro.</title>
        <authorList>
            <person name="Ilicic R."/>
            <person name="Jelusic A."/>
            <person name="Harrison J."/>
            <person name="Greer S."/>
            <person name="Grant M."/>
            <person name="Vicente J."/>
            <person name="Popovic Milovanovic T."/>
            <person name="Studholme D.J."/>
        </authorList>
    </citation>
    <scope>NUCLEOTIDE SEQUENCE</scope>
    <source>
        <strain evidence="1">Xp320</strain>
    </source>
</reference>